<name>C1DBS1_LARHH</name>
<accession>C1DBS1</accession>
<proteinExistence type="predicted"/>
<dbReference type="Proteomes" id="UP000002010">
    <property type="component" value="Chromosome"/>
</dbReference>
<evidence type="ECO:0000313" key="1">
    <source>
        <dbReference type="EMBL" id="ACO75474.1"/>
    </source>
</evidence>
<organism evidence="1 2">
    <name type="scientific">Laribacter hongkongensis (strain HLHK9)</name>
    <dbReference type="NCBI Taxonomy" id="557598"/>
    <lineage>
        <taxon>Bacteria</taxon>
        <taxon>Pseudomonadati</taxon>
        <taxon>Pseudomonadota</taxon>
        <taxon>Betaproteobacteria</taxon>
        <taxon>Neisseriales</taxon>
        <taxon>Aquaspirillaceae</taxon>
        <taxon>Laribacter</taxon>
    </lineage>
</organism>
<dbReference type="AlphaFoldDB" id="C1DBS1"/>
<reference evidence="1 2" key="1">
    <citation type="journal article" date="2009" name="PLoS Genet.">
        <title>The complete genome and proteome of Laribacter hongkongensis reveal potential mechanisms for adaptations to different temperatures and habitats.</title>
        <authorList>
            <person name="Woo P.C."/>
            <person name="Lau S.K."/>
            <person name="Tse H."/>
            <person name="Teng J.L."/>
            <person name="Curreem S.O."/>
            <person name="Tsang A.K."/>
            <person name="Fan R.Y."/>
            <person name="Wong G.K."/>
            <person name="Huang Y."/>
            <person name="Loman N.J."/>
            <person name="Snyder L.A."/>
            <person name="Cai J.J."/>
            <person name="Huang J.D."/>
            <person name="Mak W."/>
            <person name="Pallen M.J."/>
            <person name="Lok S."/>
            <person name="Yuen K.Y."/>
        </authorList>
    </citation>
    <scope>NUCLEOTIDE SEQUENCE [LARGE SCALE GENOMIC DNA]</scope>
    <source>
        <strain evidence="1 2">HLHK9</strain>
    </source>
</reference>
<sequence>MPAPAASAPVSVHALAVRRAACGRHASACVAGRRATKRVMPGTSAGAGGITDAVMEMSSLLDGFLPVQPAVPLTGGVILPPHRLILLSGPCRGRYVSA</sequence>
<dbReference type="HOGENOM" id="CLU_2330257_0_0_4"/>
<evidence type="ECO:0000313" key="2">
    <source>
        <dbReference type="Proteomes" id="UP000002010"/>
    </source>
</evidence>
<keyword evidence="2" id="KW-1185">Reference proteome</keyword>
<dbReference type="STRING" id="557598.LHK_02492"/>
<dbReference type="EMBL" id="CP001154">
    <property type="protein sequence ID" value="ACO75474.1"/>
    <property type="molecule type" value="Genomic_DNA"/>
</dbReference>
<dbReference type="KEGG" id="lhk:LHK_02492"/>
<gene>
    <name evidence="1" type="ordered locus">LHK_02492</name>
</gene>
<protein>
    <submittedName>
        <fullName evidence="1">Uncharacterized protein</fullName>
    </submittedName>
</protein>